<name>A0A1K0FXS4_WEICO</name>
<gene>
    <name evidence="2" type="ORF">HAU20_04795</name>
    <name evidence="1" type="ORF">HAU43_07415</name>
</gene>
<reference evidence="2" key="1">
    <citation type="submission" date="2020-02" db="EMBL/GenBank/DDBJ databases">
        <authorList>
            <person name="Fontana A."/>
            <person name="Patrone V."/>
            <person name="Morelli L."/>
        </authorList>
    </citation>
    <scope>NUCLEOTIDE SEQUENCE</scope>
    <source>
        <strain evidence="1">CCUG 30943</strain>
        <strain evidence="2">CCUG 43002</strain>
    </source>
</reference>
<dbReference type="CDD" id="cd01745">
    <property type="entry name" value="GATase1_2"/>
    <property type="match status" value="1"/>
</dbReference>
<reference evidence="2 3" key="2">
    <citation type="journal article" date="2021" name="Int. J. Food Microbiol.">
        <title>Safety demonstration of a microbial species for use in the food chain: Weissella confusa.</title>
        <authorList>
            <person name="Bourdichon F."/>
            <person name="Patrone V."/>
            <person name="Fontana A."/>
            <person name="Milani G."/>
            <person name="Morelli L."/>
        </authorList>
    </citation>
    <scope>NUCLEOTIDE SEQUENCE [LARGE SCALE GENOMIC DNA]</scope>
    <source>
        <strain evidence="1">CCUG 30943</strain>
        <strain evidence="2 3">CCUG 43002</strain>
    </source>
</reference>
<dbReference type="PANTHER" id="PTHR43235:SF1">
    <property type="entry name" value="GLUTAMINE AMIDOTRANSFERASE PB2B2.05-RELATED"/>
    <property type="match status" value="1"/>
</dbReference>
<dbReference type="GO" id="GO:0016811">
    <property type="term" value="F:hydrolase activity, acting on carbon-nitrogen (but not peptide) bonds, in linear amides"/>
    <property type="evidence" value="ECO:0007669"/>
    <property type="project" value="InterPro"/>
</dbReference>
<dbReference type="GeneID" id="57979216"/>
<proteinExistence type="predicted"/>
<dbReference type="Pfam" id="PF07722">
    <property type="entry name" value="Peptidase_C26"/>
    <property type="match status" value="1"/>
</dbReference>
<dbReference type="Gene3D" id="3.40.50.880">
    <property type="match status" value="1"/>
</dbReference>
<sequence>MTTIGIPSNHLNHANPKHGTNYVDYTQQNYTAALREAGALPIVFPMGTPEEAAEYVNAVDAVLLIGGQDIGPLFYGEDPTPKMGETDRQRDLFELAIIAEARKQQKPLMGICRGSQILNVAFGGTLIQDINTQYTPANGQPVVKHMQYPVKWYEPTHRIDVMAGTFLAGTFGDQPIVNSFHHQGIKRLGDGLMPAAYASDGTIEAFQTEDASVRGVQYHPEMMFDHDATHLKVFQDFVDYVAEHKN</sequence>
<dbReference type="InterPro" id="IPR011697">
    <property type="entry name" value="Peptidase_C26"/>
</dbReference>
<accession>A0A1K0FXS4</accession>
<dbReference type="RefSeq" id="WP_003609596.1">
    <property type="nucleotide sequence ID" value="NZ_ALXH01000140.1"/>
</dbReference>
<dbReference type="Proteomes" id="UP000808038">
    <property type="component" value="Unassembled WGS sequence"/>
</dbReference>
<dbReference type="AlphaFoldDB" id="A0A1K0FXS4"/>
<keyword evidence="2" id="KW-0378">Hydrolase</keyword>
<dbReference type="EMBL" id="JAAOCP010000005">
    <property type="protein sequence ID" value="MBJ7638705.1"/>
    <property type="molecule type" value="Genomic_DNA"/>
</dbReference>
<evidence type="ECO:0000313" key="1">
    <source>
        <dbReference type="EMBL" id="MBJ7632912.1"/>
    </source>
</evidence>
<dbReference type="PROSITE" id="PS51273">
    <property type="entry name" value="GATASE_TYPE_1"/>
    <property type="match status" value="1"/>
</dbReference>
<evidence type="ECO:0000313" key="2">
    <source>
        <dbReference type="EMBL" id="MBJ7638705.1"/>
    </source>
</evidence>
<organism evidence="2 3">
    <name type="scientific">Weissella confusa</name>
    <name type="common">Lactobacillus confusus</name>
    <dbReference type="NCBI Taxonomy" id="1583"/>
    <lineage>
        <taxon>Bacteria</taxon>
        <taxon>Bacillati</taxon>
        <taxon>Bacillota</taxon>
        <taxon>Bacilli</taxon>
        <taxon>Lactobacillales</taxon>
        <taxon>Lactobacillaceae</taxon>
        <taxon>Weissella</taxon>
    </lineage>
</organism>
<comment type="caution">
    <text evidence="2">The sequence shown here is derived from an EMBL/GenBank/DDBJ whole genome shotgun (WGS) entry which is preliminary data.</text>
</comment>
<dbReference type="EMBL" id="JAAOCX010000008">
    <property type="protein sequence ID" value="MBJ7632912.1"/>
    <property type="molecule type" value="Genomic_DNA"/>
</dbReference>
<dbReference type="InterPro" id="IPR044668">
    <property type="entry name" value="PuuD-like"/>
</dbReference>
<keyword evidence="3" id="KW-1185">Reference proteome</keyword>
<protein>
    <submittedName>
        <fullName evidence="2">Gamma-glutamyl-gamma-aminobutyrate hydrolase family protein</fullName>
    </submittedName>
</protein>
<dbReference type="Proteomes" id="UP000728106">
    <property type="component" value="Unassembled WGS sequence"/>
</dbReference>
<dbReference type="SUPFAM" id="SSF52317">
    <property type="entry name" value="Class I glutamine amidotransferase-like"/>
    <property type="match status" value="1"/>
</dbReference>
<dbReference type="GO" id="GO:0005829">
    <property type="term" value="C:cytosol"/>
    <property type="evidence" value="ECO:0007669"/>
    <property type="project" value="TreeGrafter"/>
</dbReference>
<dbReference type="PANTHER" id="PTHR43235">
    <property type="entry name" value="GLUTAMINE AMIDOTRANSFERASE PB2B2.05-RELATED"/>
    <property type="match status" value="1"/>
</dbReference>
<dbReference type="InterPro" id="IPR029062">
    <property type="entry name" value="Class_I_gatase-like"/>
</dbReference>
<evidence type="ECO:0000313" key="3">
    <source>
        <dbReference type="Proteomes" id="UP000728106"/>
    </source>
</evidence>